<dbReference type="AlphaFoldDB" id="A0A222NYD8"/>
<dbReference type="RefSeq" id="WP_094089754.1">
    <property type="nucleotide sequence ID" value="NZ_CP016397.1"/>
</dbReference>
<feature type="compositionally biased region" description="Polar residues" evidence="1">
    <location>
        <begin position="36"/>
        <end position="46"/>
    </location>
</feature>
<gene>
    <name evidence="2" type="ORF">clem_00155</name>
</gene>
<dbReference type="EMBL" id="CP016397">
    <property type="protein sequence ID" value="ASQ44598.1"/>
    <property type="molecule type" value="Genomic_DNA"/>
</dbReference>
<dbReference type="Proteomes" id="UP000201728">
    <property type="component" value="Chromosome"/>
</dbReference>
<sequence length="277" mass="31644">MTSPKPPRSTKPVLQKRKAIRNLKEIAVTTSKTNQLFRPNQTSHPGSSKGMAPPKGEFQYENLKSNIGKTVNNYFFYAMGAYIYFTSKPRNKENQGASKVEKRSLFTQKKQETGWKLHLSVDPTQISLAWTLIYPILMEKAISAKILRHEILMKKSTEEVSNKQITVYEFKNKHINSEEWSSILQQIEDKLRQHGISPSNLPPADKQIPNSAYFSYRNDTDHTGKYISGSGAKNYVSLYSREDPQLVPYNLIKAQDPFEKVSLKPYLEDEISSAPQP</sequence>
<feature type="region of interest" description="Disordered" evidence="1">
    <location>
        <begin position="36"/>
        <end position="56"/>
    </location>
</feature>
<dbReference type="InterPro" id="IPR038498">
    <property type="entry name" value="OspF/SpvC_sf"/>
</dbReference>
<dbReference type="OrthoDB" id="5643032at2"/>
<accession>A0A222NYD8</accession>
<name>A0A222NYD8_9GAMM</name>
<keyword evidence="3" id="KW-1185">Reference proteome</keyword>
<evidence type="ECO:0000256" key="1">
    <source>
        <dbReference type="SAM" id="MobiDB-lite"/>
    </source>
</evidence>
<dbReference type="KEGG" id="lcd:clem_00155"/>
<evidence type="ECO:0000313" key="2">
    <source>
        <dbReference type="EMBL" id="ASQ44598.1"/>
    </source>
</evidence>
<reference evidence="2 3" key="1">
    <citation type="submission" date="2016-07" db="EMBL/GenBank/DDBJ databases">
        <authorList>
            <person name="Hassler H."/>
        </authorList>
    </citation>
    <scope>NUCLEOTIDE SEQUENCE [LARGE SCALE GENOMIC DNA]</scope>
    <source>
        <strain evidence="2 3">CDC-D5610</strain>
    </source>
</reference>
<proteinExistence type="predicted"/>
<organism evidence="2 3">
    <name type="scientific">Legionella clemsonensis</name>
    <dbReference type="NCBI Taxonomy" id="1867846"/>
    <lineage>
        <taxon>Bacteria</taxon>
        <taxon>Pseudomonadati</taxon>
        <taxon>Pseudomonadota</taxon>
        <taxon>Gammaproteobacteria</taxon>
        <taxon>Legionellales</taxon>
        <taxon>Legionellaceae</taxon>
        <taxon>Legionella</taxon>
    </lineage>
</organism>
<evidence type="ECO:0000313" key="3">
    <source>
        <dbReference type="Proteomes" id="UP000201728"/>
    </source>
</evidence>
<dbReference type="Gene3D" id="3.30.2430.10">
    <property type="entry name" value="phosphothreonine lyase"/>
    <property type="match status" value="1"/>
</dbReference>
<protein>
    <submittedName>
        <fullName evidence="2">Uncharacterized protein</fullName>
    </submittedName>
</protein>